<organism evidence="4 5">
    <name type="scientific">Paenibacillus medicaginis</name>
    <dbReference type="NCBI Taxonomy" id="1470560"/>
    <lineage>
        <taxon>Bacteria</taxon>
        <taxon>Bacillati</taxon>
        <taxon>Bacillota</taxon>
        <taxon>Bacilli</taxon>
        <taxon>Bacillales</taxon>
        <taxon>Paenibacillaceae</taxon>
        <taxon>Paenibacillus</taxon>
    </lineage>
</organism>
<evidence type="ECO:0000313" key="4">
    <source>
        <dbReference type="EMBL" id="MFB5763587.1"/>
    </source>
</evidence>
<reference evidence="4 5" key="1">
    <citation type="submission" date="2024-09" db="EMBL/GenBank/DDBJ databases">
        <title>Paenibacillus zeirhizospherea sp. nov., isolated from surface of the maize (Zea mays) roots in a horticulture field, Hungary.</title>
        <authorList>
            <person name="Marton D."/>
            <person name="Farkas M."/>
            <person name="Bedics A."/>
            <person name="Toth E."/>
            <person name="Tancsics A."/>
            <person name="Boka K."/>
            <person name="Marati G."/>
            <person name="Kriszt B."/>
            <person name="Cserhati M."/>
        </authorList>
    </citation>
    <scope>NUCLEOTIDE SEQUENCE [LARGE SCALE GENOMIC DNA]</scope>
    <source>
        <strain evidence="4 5">JCM 18446</strain>
    </source>
</reference>
<dbReference type="EMBL" id="JBHIRY010000039">
    <property type="protein sequence ID" value="MFB5763587.1"/>
    <property type="molecule type" value="Genomic_DNA"/>
</dbReference>
<feature type="domain" description="AMP-dependent synthetase/ligase" evidence="2">
    <location>
        <begin position="23"/>
        <end position="309"/>
    </location>
</feature>
<dbReference type="RefSeq" id="WP_375522596.1">
    <property type="nucleotide sequence ID" value="NZ_JBHIRY010000039.1"/>
</dbReference>
<comment type="caution">
    <text evidence="4">The sequence shown here is derived from an EMBL/GenBank/DDBJ whole genome shotgun (WGS) entry which is preliminary data.</text>
</comment>
<sequence>MIIKNQAKELYSFLISSYLNSENPFILYGTERILYAELHDEIEKLSKYLEVNGISEGDLIAVKLPSSYTLIYMLLALWKQGASVFLMDTRLKQNEVELLFERVRPKFFIKNEDLLSIGSISKLDILIERISKPAHIVEAPLLLSTSGSTGHPKIVGRSFESIYKEIIRYTASPNSVKTEDVVMILSPITFSYGVMSALLPSLYMGASIVLPTIRTKDIVSNIKTHKVSMIYGVPYHYMLLLATSDGDIKDFSSLRACISAGERLNEDIHEQFENKFGIRIGQLYGMTELGLIAVDLEGKSKNSVGVPLLPIKIEENQIFVEQQHSPYLFTQAESLYVKPWLKTGDVGDLDESGLYIRGRTDSLIIKAGIKFYLSEVEEIMRRSDYIKEVVLTEESSTKDIIAYVETKGDISPEEIVKYCKGNISSHKLPRKIMIIPSMPRTMSGKLDKKQLTKVVAREIILL</sequence>
<dbReference type="PANTHER" id="PTHR43201">
    <property type="entry name" value="ACYL-COA SYNTHETASE"/>
    <property type="match status" value="1"/>
</dbReference>
<dbReference type="Pfam" id="PF13193">
    <property type="entry name" value="AMP-binding_C"/>
    <property type="match status" value="1"/>
</dbReference>
<keyword evidence="5" id="KW-1185">Reference proteome</keyword>
<accession>A0ABV5CB71</accession>
<dbReference type="InterPro" id="IPR025110">
    <property type="entry name" value="AMP-bd_C"/>
</dbReference>
<dbReference type="Pfam" id="PF00501">
    <property type="entry name" value="AMP-binding"/>
    <property type="match status" value="1"/>
</dbReference>
<comment type="similarity">
    <text evidence="1">Belongs to the ATP-dependent AMP-binding enzyme family.</text>
</comment>
<evidence type="ECO:0000313" key="5">
    <source>
        <dbReference type="Proteomes" id="UP001580430"/>
    </source>
</evidence>
<dbReference type="Gene3D" id="3.30.300.30">
    <property type="match status" value="1"/>
</dbReference>
<dbReference type="Gene3D" id="3.40.50.12780">
    <property type="entry name" value="N-terminal domain of ligase-like"/>
    <property type="match status" value="1"/>
</dbReference>
<dbReference type="SUPFAM" id="SSF56801">
    <property type="entry name" value="Acetyl-CoA synthetase-like"/>
    <property type="match status" value="1"/>
</dbReference>
<evidence type="ECO:0000256" key="1">
    <source>
        <dbReference type="ARBA" id="ARBA00006432"/>
    </source>
</evidence>
<name>A0ABV5CB71_9BACL</name>
<dbReference type="InterPro" id="IPR045851">
    <property type="entry name" value="AMP-bd_C_sf"/>
</dbReference>
<dbReference type="Proteomes" id="UP001580430">
    <property type="component" value="Unassembled WGS sequence"/>
</dbReference>
<feature type="domain" description="AMP-binding enzyme C-terminal" evidence="3">
    <location>
        <begin position="375"/>
        <end position="445"/>
    </location>
</feature>
<proteinExistence type="inferred from homology"/>
<dbReference type="InterPro" id="IPR042099">
    <property type="entry name" value="ANL_N_sf"/>
</dbReference>
<protein>
    <submittedName>
        <fullName evidence="4">Class I adenylate-forming enzyme family protein</fullName>
    </submittedName>
</protein>
<dbReference type="InterPro" id="IPR000873">
    <property type="entry name" value="AMP-dep_synth/lig_dom"/>
</dbReference>
<evidence type="ECO:0000259" key="2">
    <source>
        <dbReference type="Pfam" id="PF00501"/>
    </source>
</evidence>
<gene>
    <name evidence="4" type="ORF">ACE5LO_24730</name>
</gene>
<evidence type="ECO:0000259" key="3">
    <source>
        <dbReference type="Pfam" id="PF13193"/>
    </source>
</evidence>
<dbReference type="PANTHER" id="PTHR43201:SF8">
    <property type="entry name" value="ACYL-COA SYNTHETASE FAMILY MEMBER 3"/>
    <property type="match status" value="1"/>
</dbReference>